<dbReference type="Gene3D" id="1.10.10.10">
    <property type="entry name" value="Winged helix-like DNA-binding domain superfamily/Winged helix DNA-binding domain"/>
    <property type="match status" value="1"/>
</dbReference>
<reference evidence="6" key="2">
    <citation type="journal article" date="2020" name="Microorganisms">
        <title>Osmotic Adaptation and Compatible Solute Biosynthesis of Phototrophic Bacteria as Revealed from Genome Analyses.</title>
        <authorList>
            <person name="Imhoff J.F."/>
            <person name="Rahn T."/>
            <person name="Kunzel S."/>
            <person name="Keller A."/>
            <person name="Neulinger S.C."/>
        </authorList>
    </citation>
    <scope>NUCLEOTIDE SEQUENCE</scope>
    <source>
        <strain evidence="6">DSM 9154</strain>
    </source>
</reference>
<dbReference type="InterPro" id="IPR000595">
    <property type="entry name" value="cNMP-bd_dom"/>
</dbReference>
<dbReference type="PROSITE" id="PS50042">
    <property type="entry name" value="CNMP_BINDING_3"/>
    <property type="match status" value="1"/>
</dbReference>
<dbReference type="InterPro" id="IPR018490">
    <property type="entry name" value="cNMP-bd_dom_sf"/>
</dbReference>
<gene>
    <name evidence="6" type="ORF">CKO21_15580</name>
</gene>
<dbReference type="Gene3D" id="2.60.120.10">
    <property type="entry name" value="Jelly Rolls"/>
    <property type="match status" value="1"/>
</dbReference>
<dbReference type="GO" id="GO:0003677">
    <property type="term" value="F:DNA binding"/>
    <property type="evidence" value="ECO:0007669"/>
    <property type="project" value="UniProtKB-KW"/>
</dbReference>
<dbReference type="GO" id="GO:0003700">
    <property type="term" value="F:DNA-binding transcription factor activity"/>
    <property type="evidence" value="ECO:0007669"/>
    <property type="project" value="TreeGrafter"/>
</dbReference>
<comment type="caution">
    <text evidence="6">The sequence shown here is derived from an EMBL/GenBank/DDBJ whole genome shotgun (WGS) entry which is preliminary data.</text>
</comment>
<evidence type="ECO:0000313" key="6">
    <source>
        <dbReference type="EMBL" id="MBK1698668.1"/>
    </source>
</evidence>
<evidence type="ECO:0000256" key="1">
    <source>
        <dbReference type="ARBA" id="ARBA00023015"/>
    </source>
</evidence>
<keyword evidence="1" id="KW-0805">Transcription regulation</keyword>
<keyword evidence="7" id="KW-1185">Reference proteome</keyword>
<evidence type="ECO:0000256" key="2">
    <source>
        <dbReference type="ARBA" id="ARBA00023125"/>
    </source>
</evidence>
<dbReference type="InterPro" id="IPR050397">
    <property type="entry name" value="Env_Response_Regulators"/>
</dbReference>
<evidence type="ECO:0000313" key="7">
    <source>
        <dbReference type="Proteomes" id="UP000778970"/>
    </source>
</evidence>
<dbReference type="InterPro" id="IPR014710">
    <property type="entry name" value="RmlC-like_jellyroll"/>
</dbReference>
<protein>
    <submittedName>
        <fullName evidence="6">Crp/Fnr family transcriptional regulator</fullName>
    </submittedName>
</protein>
<dbReference type="RefSeq" id="WP_051432260.1">
    <property type="nucleotide sequence ID" value="NZ_NRRE01000028.1"/>
</dbReference>
<dbReference type="AlphaFoldDB" id="A0A934V1C4"/>
<reference evidence="6" key="1">
    <citation type="submission" date="2017-08" db="EMBL/GenBank/DDBJ databases">
        <authorList>
            <person name="Imhoff J.F."/>
            <person name="Rahn T."/>
            <person name="Kuenzel S."/>
            <person name="Neulinger S.C."/>
        </authorList>
    </citation>
    <scope>NUCLEOTIDE SEQUENCE</scope>
    <source>
        <strain evidence="6">DSM 9154</strain>
    </source>
</reference>
<evidence type="ECO:0000256" key="3">
    <source>
        <dbReference type="ARBA" id="ARBA00023163"/>
    </source>
</evidence>
<dbReference type="InterPro" id="IPR036390">
    <property type="entry name" value="WH_DNA-bd_sf"/>
</dbReference>
<dbReference type="SUPFAM" id="SSF51206">
    <property type="entry name" value="cAMP-binding domain-like"/>
    <property type="match status" value="1"/>
</dbReference>
<dbReference type="Pfam" id="PF00027">
    <property type="entry name" value="cNMP_binding"/>
    <property type="match status" value="1"/>
</dbReference>
<dbReference type="PANTHER" id="PTHR24567:SF68">
    <property type="entry name" value="DNA-BINDING TRANSCRIPTIONAL DUAL REGULATOR CRP"/>
    <property type="match status" value="1"/>
</dbReference>
<name>A0A934V1C4_9PROT</name>
<dbReference type="Proteomes" id="UP000778970">
    <property type="component" value="Unassembled WGS sequence"/>
</dbReference>
<feature type="domain" description="HTH crp-type" evidence="5">
    <location>
        <begin position="177"/>
        <end position="251"/>
    </location>
</feature>
<evidence type="ECO:0000259" key="4">
    <source>
        <dbReference type="PROSITE" id="PS50042"/>
    </source>
</evidence>
<dbReference type="PROSITE" id="PS51063">
    <property type="entry name" value="HTH_CRP_2"/>
    <property type="match status" value="1"/>
</dbReference>
<accession>A0A934V1C4</accession>
<sequence>MPGKIVTLSRVAAAVRWERPDKPMESTITSPGAQALFKRLTPFATLSDREQQALGDAVYQSGRRVRRGADLVAQGRHKPEGYIVLRGWAARYKTLSDGRRQVLSFLIPGDVVGLFGGISPPAVSAVTALSELEVVPFRPTDVFAVAVRSPRLTAAMIWVVMGEQEVLAEHMVSLGRRSARERVAHLFLELRARLQMRGLADATHLNVPLTQNVIADTLGLSVVHVNRTLRQLAAEGLLAVKRESVTILDSVQLCAVTGFDEDYLRQHTMPKDLDAELAKLPSRL</sequence>
<dbReference type="InterPro" id="IPR012318">
    <property type="entry name" value="HTH_CRP"/>
</dbReference>
<dbReference type="Pfam" id="PF13545">
    <property type="entry name" value="HTH_Crp_2"/>
    <property type="match status" value="1"/>
</dbReference>
<dbReference type="PANTHER" id="PTHR24567">
    <property type="entry name" value="CRP FAMILY TRANSCRIPTIONAL REGULATORY PROTEIN"/>
    <property type="match status" value="1"/>
</dbReference>
<dbReference type="SUPFAM" id="SSF46785">
    <property type="entry name" value="Winged helix' DNA-binding domain"/>
    <property type="match status" value="1"/>
</dbReference>
<dbReference type="InterPro" id="IPR036388">
    <property type="entry name" value="WH-like_DNA-bd_sf"/>
</dbReference>
<organism evidence="6 7">
    <name type="scientific">Rhodovibrio salinarum</name>
    <dbReference type="NCBI Taxonomy" id="1087"/>
    <lineage>
        <taxon>Bacteria</taxon>
        <taxon>Pseudomonadati</taxon>
        <taxon>Pseudomonadota</taxon>
        <taxon>Alphaproteobacteria</taxon>
        <taxon>Rhodospirillales</taxon>
        <taxon>Rhodovibrionaceae</taxon>
        <taxon>Rhodovibrio</taxon>
    </lineage>
</organism>
<dbReference type="SMART" id="SM00419">
    <property type="entry name" value="HTH_CRP"/>
    <property type="match status" value="1"/>
</dbReference>
<dbReference type="CDD" id="cd00038">
    <property type="entry name" value="CAP_ED"/>
    <property type="match status" value="1"/>
</dbReference>
<dbReference type="GO" id="GO:0005829">
    <property type="term" value="C:cytosol"/>
    <property type="evidence" value="ECO:0007669"/>
    <property type="project" value="TreeGrafter"/>
</dbReference>
<keyword evidence="2" id="KW-0238">DNA-binding</keyword>
<keyword evidence="3" id="KW-0804">Transcription</keyword>
<dbReference type="EMBL" id="NRRE01000028">
    <property type="protein sequence ID" value="MBK1698668.1"/>
    <property type="molecule type" value="Genomic_DNA"/>
</dbReference>
<feature type="domain" description="Cyclic nucleotide-binding" evidence="4">
    <location>
        <begin position="42"/>
        <end position="113"/>
    </location>
</feature>
<evidence type="ECO:0000259" key="5">
    <source>
        <dbReference type="PROSITE" id="PS51063"/>
    </source>
</evidence>
<proteinExistence type="predicted"/>